<dbReference type="AlphaFoldDB" id="A0A086P4K6"/>
<dbReference type="Gene3D" id="2.40.110.10">
    <property type="entry name" value="Butyryl-CoA Dehydrogenase, subunit A, domain 2"/>
    <property type="match status" value="1"/>
</dbReference>
<dbReference type="EMBL" id="JFZA02000062">
    <property type="protein sequence ID" value="KFG88324.1"/>
    <property type="molecule type" value="Genomic_DNA"/>
</dbReference>
<dbReference type="InterPro" id="IPR009100">
    <property type="entry name" value="AcylCoA_DH/oxidase_NM_dom_sf"/>
</dbReference>
<keyword evidence="3 6" id="KW-0285">Flavoprotein</keyword>
<gene>
    <name evidence="10" type="ORF">BV98_003907</name>
</gene>
<dbReference type="InterPro" id="IPR013786">
    <property type="entry name" value="AcylCoA_DH/ox_N"/>
</dbReference>
<feature type="domain" description="Acyl-CoA dehydrogenase/oxidase N-terminal" evidence="9">
    <location>
        <begin position="6"/>
        <end position="84"/>
    </location>
</feature>
<dbReference type="PANTHER" id="PTHR43292:SF3">
    <property type="entry name" value="ACYL-COA DEHYDROGENASE FADE29"/>
    <property type="match status" value="1"/>
</dbReference>
<proteinExistence type="inferred from homology"/>
<dbReference type="PANTHER" id="PTHR43292">
    <property type="entry name" value="ACYL-COA DEHYDROGENASE"/>
    <property type="match status" value="1"/>
</dbReference>
<comment type="cofactor">
    <cofactor evidence="1 6">
        <name>FAD</name>
        <dbReference type="ChEBI" id="CHEBI:57692"/>
    </cofactor>
</comment>
<keyword evidence="4 6" id="KW-0274">FAD</keyword>
<evidence type="ECO:0000313" key="11">
    <source>
        <dbReference type="Proteomes" id="UP000024284"/>
    </source>
</evidence>
<comment type="similarity">
    <text evidence="2 6">Belongs to the acyl-CoA dehydrogenase family.</text>
</comment>
<name>A0A086P4K6_SPHHM</name>
<organism evidence="10 11">
    <name type="scientific">Sphingobium herbicidovorans (strain ATCC 700291 / DSM 11019 / CCUG 56400 / KCTC 2939 / LMG 18315 / NBRC 16415 / MH)</name>
    <name type="common">Sphingomonas herbicidovorans</name>
    <dbReference type="NCBI Taxonomy" id="1219045"/>
    <lineage>
        <taxon>Bacteria</taxon>
        <taxon>Pseudomonadati</taxon>
        <taxon>Pseudomonadota</taxon>
        <taxon>Alphaproteobacteria</taxon>
        <taxon>Sphingomonadales</taxon>
        <taxon>Sphingomonadaceae</taxon>
        <taxon>Sphingobium</taxon>
    </lineage>
</organism>
<dbReference type="InterPro" id="IPR009075">
    <property type="entry name" value="AcylCo_DH/oxidase_C"/>
</dbReference>
<protein>
    <submittedName>
        <fullName evidence="10">Acyl-CoA dehydrogenase domain protein</fullName>
    </submittedName>
</protein>
<evidence type="ECO:0000259" key="7">
    <source>
        <dbReference type="Pfam" id="PF00441"/>
    </source>
</evidence>
<dbReference type="InterPro" id="IPR006091">
    <property type="entry name" value="Acyl-CoA_Oxase/DH_mid-dom"/>
</dbReference>
<dbReference type="Gene3D" id="1.10.540.10">
    <property type="entry name" value="Acyl-CoA dehydrogenase/oxidase, N-terminal domain"/>
    <property type="match status" value="2"/>
</dbReference>
<dbReference type="InterPro" id="IPR036250">
    <property type="entry name" value="AcylCo_DH-like_C"/>
</dbReference>
<dbReference type="GO" id="GO:0016627">
    <property type="term" value="F:oxidoreductase activity, acting on the CH-CH group of donors"/>
    <property type="evidence" value="ECO:0007669"/>
    <property type="project" value="InterPro"/>
</dbReference>
<dbReference type="Proteomes" id="UP000024284">
    <property type="component" value="Unassembled WGS sequence"/>
</dbReference>
<keyword evidence="5 6" id="KW-0560">Oxidoreductase</keyword>
<feature type="domain" description="Acyl-CoA dehydrogenase/oxidase N-terminal" evidence="9">
    <location>
        <begin position="319"/>
        <end position="429"/>
    </location>
</feature>
<dbReference type="GO" id="GO:0050660">
    <property type="term" value="F:flavin adenine dinucleotide binding"/>
    <property type="evidence" value="ECO:0007669"/>
    <property type="project" value="InterPro"/>
</dbReference>
<dbReference type="STRING" id="76947.GCA_002080435_03831"/>
<dbReference type="SUPFAM" id="SSF47203">
    <property type="entry name" value="Acyl-CoA dehydrogenase C-terminal domain-like"/>
    <property type="match status" value="2"/>
</dbReference>
<dbReference type="eggNOG" id="COG1960">
    <property type="taxonomic scope" value="Bacteria"/>
</dbReference>
<evidence type="ECO:0000256" key="1">
    <source>
        <dbReference type="ARBA" id="ARBA00001974"/>
    </source>
</evidence>
<feature type="domain" description="Acyl-CoA oxidase/dehydrogenase middle" evidence="8">
    <location>
        <begin position="434"/>
        <end position="513"/>
    </location>
</feature>
<dbReference type="SUPFAM" id="SSF56645">
    <property type="entry name" value="Acyl-CoA dehydrogenase NM domain-like"/>
    <property type="match status" value="2"/>
</dbReference>
<accession>A0A086P4K6</accession>
<dbReference type="Gene3D" id="1.20.140.10">
    <property type="entry name" value="Butyryl-CoA Dehydrogenase, subunit A, domain 3"/>
    <property type="match status" value="2"/>
</dbReference>
<sequence length="695" mass="74821">MNLELNEQQLMMQEAALRFFDRDEVIQAARTSKSVADASMWREAADMGFVTMRSPEDGGGLGMGLMEAALICEAAGRGAAPVPIADGIAACSLLGKLEDDVAVSLLEQALTTPIAFDAQQGCIQLAWRADKLLALTTDGEPRAVASGNAAKAFFDAALTERALLRSAWLVGAGTRAIEMASAYATDRQQFGQPIGAFQGVAFPLADSITEMEGGRLLLWRAIWGIAQGRADAGALAAMSSWWTATTARTAVRRALRTFGGYGLSDEYDIHLYLLAIDRMALASGDPEDDLVLAGDRLWAGAQAALPDAGDPGVEMGFTPGEEAFAAEVRSFLETVVTPELRAKAKASTDGHIPELHRKLAAAGLAYPDWPGEWGGQDRRPMEVTALGRIFEEFGISRIPIGCTNMGARMTMQFGSPDLKAEVLPRLADGSALACLGFTEPGSGSDMYAARTRAVRDGDDWIITGQKMFTTGAHISDYILMLARTDPDAPKHKGITIFFFPLNVPGITIQPVDTLQNERTNITFYDDVRVPDRYRLGEVDGGLKVMAAAMEIEHGGEGYHVYHHSLMRAAIDWASAPDGTGVRPIDKATVRARLARVRTHLEIADLMCRRVTWAIEAGRMTRAIGPMAKMFTTEIYMADASDLVALAAPATLHHASPSLATIEESYRQSIGQTIYGGTSEVHRGIIAQHHLGLPRA</sequence>
<evidence type="ECO:0000259" key="9">
    <source>
        <dbReference type="Pfam" id="PF02771"/>
    </source>
</evidence>
<dbReference type="GO" id="GO:0005886">
    <property type="term" value="C:plasma membrane"/>
    <property type="evidence" value="ECO:0007669"/>
    <property type="project" value="TreeGrafter"/>
</dbReference>
<dbReference type="PATRIC" id="fig|1219045.3.peg.3965"/>
<dbReference type="Pfam" id="PF02770">
    <property type="entry name" value="Acyl-CoA_dh_M"/>
    <property type="match status" value="1"/>
</dbReference>
<evidence type="ECO:0000256" key="3">
    <source>
        <dbReference type="ARBA" id="ARBA00022630"/>
    </source>
</evidence>
<reference evidence="10" key="1">
    <citation type="submission" date="2014-08" db="EMBL/GenBank/DDBJ databases">
        <title>Draft genome sequences of Sphingobium herbicidovorans.</title>
        <authorList>
            <person name="Gan H.M."/>
            <person name="Gan H.Y."/>
            <person name="Savka M.A."/>
        </authorList>
    </citation>
    <scope>NUCLEOTIDE SEQUENCE [LARGE SCALE GENOMIC DNA]</scope>
    <source>
        <strain evidence="10">NBRC 16415</strain>
    </source>
</reference>
<feature type="domain" description="Acyl-CoA dehydrogenase/oxidase C-terminal" evidence="7">
    <location>
        <begin position="160"/>
        <end position="285"/>
    </location>
</feature>
<dbReference type="Pfam" id="PF00441">
    <property type="entry name" value="Acyl-CoA_dh_1"/>
    <property type="match status" value="2"/>
</dbReference>
<dbReference type="RefSeq" id="WP_051908624.1">
    <property type="nucleotide sequence ID" value="NZ_BCZD01000016.1"/>
</dbReference>
<evidence type="ECO:0000259" key="8">
    <source>
        <dbReference type="Pfam" id="PF02770"/>
    </source>
</evidence>
<dbReference type="OrthoDB" id="7795946at2"/>
<dbReference type="InterPro" id="IPR037069">
    <property type="entry name" value="AcylCoA_DH/ox_N_sf"/>
</dbReference>
<keyword evidence="11" id="KW-1185">Reference proteome</keyword>
<comment type="caution">
    <text evidence="10">The sequence shown here is derived from an EMBL/GenBank/DDBJ whole genome shotgun (WGS) entry which is preliminary data.</text>
</comment>
<evidence type="ECO:0000256" key="2">
    <source>
        <dbReference type="ARBA" id="ARBA00009347"/>
    </source>
</evidence>
<dbReference type="InterPro" id="IPR052161">
    <property type="entry name" value="Mycobact_Acyl-CoA_DH"/>
</dbReference>
<evidence type="ECO:0000313" key="10">
    <source>
        <dbReference type="EMBL" id="KFG88324.1"/>
    </source>
</evidence>
<dbReference type="InterPro" id="IPR046373">
    <property type="entry name" value="Acyl-CoA_Oxase/DH_mid-dom_sf"/>
</dbReference>
<feature type="domain" description="Acyl-CoA dehydrogenase/oxidase C-terminal" evidence="7">
    <location>
        <begin position="559"/>
        <end position="688"/>
    </location>
</feature>
<dbReference type="Pfam" id="PF02771">
    <property type="entry name" value="Acyl-CoA_dh_N"/>
    <property type="match status" value="2"/>
</dbReference>
<evidence type="ECO:0000256" key="4">
    <source>
        <dbReference type="ARBA" id="ARBA00022827"/>
    </source>
</evidence>
<dbReference type="FunFam" id="2.40.110.10:FF:000002">
    <property type="entry name" value="Acyl-CoA dehydrogenase fadE12"/>
    <property type="match status" value="1"/>
</dbReference>
<evidence type="ECO:0000256" key="6">
    <source>
        <dbReference type="RuleBase" id="RU362125"/>
    </source>
</evidence>
<evidence type="ECO:0000256" key="5">
    <source>
        <dbReference type="ARBA" id="ARBA00023002"/>
    </source>
</evidence>